<keyword evidence="5" id="KW-0677">Repeat</keyword>
<keyword evidence="4" id="KW-0812">Transmembrane</keyword>
<keyword evidence="6" id="KW-1133">Transmembrane helix</keyword>
<dbReference type="CTD" id="4037"/>
<evidence type="ECO:0000256" key="5">
    <source>
        <dbReference type="ARBA" id="ARBA00022737"/>
    </source>
</evidence>
<feature type="domain" description="CUB" evidence="14">
    <location>
        <begin position="25"/>
        <end position="138"/>
    </location>
</feature>
<dbReference type="OrthoDB" id="10020456at2759"/>
<feature type="disulfide bond" evidence="11">
    <location>
        <begin position="425"/>
        <end position="437"/>
    </location>
</feature>
<evidence type="ECO:0000256" key="2">
    <source>
        <dbReference type="ARBA" id="ARBA00009939"/>
    </source>
</evidence>
<feature type="disulfide bond" evidence="11">
    <location>
        <begin position="152"/>
        <end position="170"/>
    </location>
</feature>
<dbReference type="Gene3D" id="4.10.400.10">
    <property type="entry name" value="Low-density Lipoprotein Receptor"/>
    <property type="match status" value="5"/>
</dbReference>
<evidence type="ECO:0000256" key="1">
    <source>
        <dbReference type="ARBA" id="ARBA00004167"/>
    </source>
</evidence>
<keyword evidence="3" id="KW-0254">Endocytosis</keyword>
<dbReference type="RefSeq" id="XP_028258086.1">
    <property type="nucleotide sequence ID" value="XM_028402285.1"/>
</dbReference>
<dbReference type="PANTHER" id="PTHR24270:SF22">
    <property type="entry name" value="LOW-DENSITY LIPOPROTEIN RECEPTOR-RELATED PROTEIN 3"/>
    <property type="match status" value="1"/>
</dbReference>
<protein>
    <submittedName>
        <fullName evidence="16">Low-density lipoprotein receptor-related protein 3</fullName>
    </submittedName>
</protein>
<proteinExistence type="inferred from homology"/>
<keyword evidence="13" id="KW-0732">Signal</keyword>
<dbReference type="InterPro" id="IPR023415">
    <property type="entry name" value="LDLR_class-A_CS"/>
</dbReference>
<keyword evidence="9" id="KW-0168">Coated pit</keyword>
<dbReference type="FunFam" id="4.10.400.10:FF:000050">
    <property type="entry name" value="low-density lipoprotein receptor-related protein 10"/>
    <property type="match status" value="1"/>
</dbReference>
<dbReference type="SMART" id="SM00042">
    <property type="entry name" value="CUB"/>
    <property type="match status" value="2"/>
</dbReference>
<dbReference type="GO" id="GO:0005905">
    <property type="term" value="C:clathrin-coated pit"/>
    <property type="evidence" value="ECO:0007669"/>
    <property type="project" value="UniProtKB-KW"/>
</dbReference>
<feature type="region of interest" description="Disordered" evidence="12">
    <location>
        <begin position="738"/>
        <end position="834"/>
    </location>
</feature>
<feature type="disulfide bond" evidence="11">
    <location>
        <begin position="164"/>
        <end position="179"/>
    </location>
</feature>
<dbReference type="PANTHER" id="PTHR24270">
    <property type="entry name" value="LOW-DENSITY LIPOPROTEIN RECEPTOR-RELATED"/>
    <property type="match status" value="1"/>
</dbReference>
<dbReference type="InterPro" id="IPR036055">
    <property type="entry name" value="LDL_receptor-like_sf"/>
</dbReference>
<evidence type="ECO:0000313" key="15">
    <source>
        <dbReference type="Proteomes" id="UP000515145"/>
    </source>
</evidence>
<evidence type="ECO:0000256" key="9">
    <source>
        <dbReference type="ARBA" id="ARBA00023176"/>
    </source>
</evidence>
<evidence type="ECO:0000256" key="7">
    <source>
        <dbReference type="ARBA" id="ARBA00023136"/>
    </source>
</evidence>
<feature type="disulfide bond" evidence="11">
    <location>
        <begin position="145"/>
        <end position="157"/>
    </location>
</feature>
<dbReference type="FunCoup" id="A0A6P7I0Q1">
    <property type="interactions" value="827"/>
</dbReference>
<evidence type="ECO:0000256" key="12">
    <source>
        <dbReference type="SAM" id="MobiDB-lite"/>
    </source>
</evidence>
<feature type="compositionally biased region" description="Low complexity" evidence="12">
    <location>
        <begin position="754"/>
        <end position="769"/>
    </location>
</feature>
<keyword evidence="15" id="KW-1185">Reference proteome</keyword>
<dbReference type="InterPro" id="IPR050685">
    <property type="entry name" value="LDLR"/>
</dbReference>
<comment type="caution">
    <text evidence="11">Lacks conserved residue(s) required for the propagation of feature annotation.</text>
</comment>
<dbReference type="CDD" id="cd00112">
    <property type="entry name" value="LDLa"/>
    <property type="match status" value="5"/>
</dbReference>
<dbReference type="GO" id="GO:0005886">
    <property type="term" value="C:plasma membrane"/>
    <property type="evidence" value="ECO:0007669"/>
    <property type="project" value="TreeGrafter"/>
</dbReference>
<dbReference type="InterPro" id="IPR035914">
    <property type="entry name" value="Sperma_CUB_dom_sf"/>
</dbReference>
<evidence type="ECO:0000256" key="11">
    <source>
        <dbReference type="PROSITE-ProRule" id="PRU00124"/>
    </source>
</evidence>
<evidence type="ECO:0000256" key="3">
    <source>
        <dbReference type="ARBA" id="ARBA00022583"/>
    </source>
</evidence>
<dbReference type="PROSITE" id="PS01180">
    <property type="entry name" value="CUB"/>
    <property type="match status" value="2"/>
</dbReference>
<dbReference type="Gene3D" id="2.60.120.290">
    <property type="entry name" value="Spermadhesin, CUB domain"/>
    <property type="match status" value="2"/>
</dbReference>
<dbReference type="Proteomes" id="UP000515145">
    <property type="component" value="Chromosome 3"/>
</dbReference>
<feature type="chain" id="PRO_5028409291" evidence="13">
    <location>
        <begin position="19"/>
        <end position="834"/>
    </location>
</feature>
<evidence type="ECO:0000256" key="13">
    <source>
        <dbReference type="SAM" id="SignalP"/>
    </source>
</evidence>
<gene>
    <name evidence="16" type="primary">lrp3</name>
</gene>
<dbReference type="SUPFAM" id="SSF49854">
    <property type="entry name" value="Spermadhesin, CUB domain"/>
    <property type="match status" value="2"/>
</dbReference>
<keyword evidence="16" id="KW-0449">Lipoprotein</keyword>
<evidence type="ECO:0000256" key="10">
    <source>
        <dbReference type="ARBA" id="ARBA00037878"/>
    </source>
</evidence>
<evidence type="ECO:0000259" key="14">
    <source>
        <dbReference type="PROSITE" id="PS01180"/>
    </source>
</evidence>
<accession>A0A6P7I0Q1</accession>
<dbReference type="Pfam" id="PF00057">
    <property type="entry name" value="Ldl_recept_a"/>
    <property type="match status" value="4"/>
</dbReference>
<dbReference type="CDD" id="cd00041">
    <property type="entry name" value="CUB"/>
    <property type="match status" value="2"/>
</dbReference>
<reference evidence="16" key="1">
    <citation type="submission" date="2025-08" db="UniProtKB">
        <authorList>
            <consortium name="RefSeq"/>
        </authorList>
    </citation>
    <scope>IDENTIFICATION</scope>
</reference>
<feature type="disulfide bond" evidence="11">
    <location>
        <begin position="444"/>
        <end position="459"/>
    </location>
</feature>
<feature type="compositionally biased region" description="Basic and acidic residues" evidence="12">
    <location>
        <begin position="783"/>
        <end position="812"/>
    </location>
</feature>
<sequence>MGLRELLLLLGLLWFCSALLCAAGCSEQVEVHTERRGVIYSPSWPLNYPPGVNCSWHIQGGQGEVITISFRNFDLAESARCAGDWLLLTPTWSGESRLCGSVLPPPFISTRGRVWLYFHSQANSTGQAQGFRLSYIRGHLGQSSCQSDEFLCGNGKCLPRSWKCNGQDECGDATDERSCFPPPTEAQPGLCPSGTLPCTQAQSTRCLPAALRCNGAHDCPDGTDELGCPDTTCGKRLGNFYGSFASPDFFRANRSSKSELRCNWFLDTQDPKPIVLQLDLQLGPRDSLHVYDGLLQRAEHLLQVLSYHNNRRPALLESSRGQMSVLYRAQPHSPGHGFNATYQVKGYCFPGERPCGSDQGCYSERQRCDGYWHCPSGRDEEACPMCPDGEFPCEGGTGVCYPASERCNNQKRCPDGSDEKNCYDCQPGNFHCGTNLCIFETWRCDGQEDCLDGSDERDCLAAVPRKVITAALIGSLVCSLLLVIALGCALKLHSLRSREYRAFETQMTRMEAEFVQREAPPSYGQLIAQGLIPPVEDFPVYNPSQASVLQNLRLAMRRQIRRHSTRRSTSSSFRRRLGRVCSRLLHSGGRARGNAPLLDPPSGPTQIMLGLHSYRTVEEQGLQDRERCGTFLREEAHAVGLPGPCRSVAVDLEPCTPESPASPLSFQSVDSVDEEELSPVSSRAPQSEPPTPCQSDSSAHSGLPLTPQEATAPPCHRRASKKLVLELAVNLKGVSLRRYSPLGPLSPISPPTFPSSSQAPSPQTQPQRSEGTSPAEPLSSPVKAEDSDSHFTMDVPSREIRSRDDRKTEGKSRLCRFSRALSNEGGDPGRETQC</sequence>
<dbReference type="GeneID" id="114433643"/>
<feature type="signal peptide" evidence="13">
    <location>
        <begin position="1"/>
        <end position="18"/>
    </location>
</feature>
<dbReference type="PROSITE" id="PS50068">
    <property type="entry name" value="LDLRA_2"/>
    <property type="match status" value="5"/>
</dbReference>
<feature type="disulfide bond" evidence="11">
    <location>
        <begin position="432"/>
        <end position="450"/>
    </location>
</feature>
<keyword evidence="16" id="KW-0675">Receptor</keyword>
<dbReference type="GO" id="GO:0006897">
    <property type="term" value="P:endocytosis"/>
    <property type="evidence" value="ECO:0007669"/>
    <property type="project" value="UniProtKB-KW"/>
</dbReference>
<evidence type="ECO:0000313" key="16">
    <source>
        <dbReference type="RefSeq" id="XP_028258086.1"/>
    </source>
</evidence>
<dbReference type="InterPro" id="IPR000859">
    <property type="entry name" value="CUB_dom"/>
</dbReference>
<keyword evidence="8 11" id="KW-1015">Disulfide bond</keyword>
<dbReference type="InterPro" id="IPR002172">
    <property type="entry name" value="LDrepeatLR_classA_rpt"/>
</dbReference>
<dbReference type="SUPFAM" id="SSF57424">
    <property type="entry name" value="LDL receptor-like module"/>
    <property type="match status" value="5"/>
</dbReference>
<feature type="region of interest" description="Disordered" evidence="12">
    <location>
        <begin position="656"/>
        <end position="716"/>
    </location>
</feature>
<evidence type="ECO:0000256" key="4">
    <source>
        <dbReference type="ARBA" id="ARBA00022692"/>
    </source>
</evidence>
<evidence type="ECO:0000256" key="6">
    <source>
        <dbReference type="ARBA" id="ARBA00022989"/>
    </source>
</evidence>
<feature type="disulfide bond" evidence="11">
    <location>
        <begin position="407"/>
        <end position="422"/>
    </location>
</feature>
<dbReference type="PRINTS" id="PR00261">
    <property type="entry name" value="LDLRECEPTOR"/>
</dbReference>
<comment type="similarity">
    <text evidence="2">Belongs to the LDLR family.</text>
</comment>
<feature type="disulfide bond" evidence="11">
    <location>
        <begin position="368"/>
        <end position="383"/>
    </location>
</feature>
<feature type="disulfide bond" evidence="11">
    <location>
        <begin position="213"/>
        <end position="228"/>
    </location>
</feature>
<feature type="domain" description="CUB" evidence="14">
    <location>
        <begin position="233"/>
        <end position="345"/>
    </location>
</feature>
<evidence type="ECO:0000256" key="8">
    <source>
        <dbReference type="ARBA" id="ARBA00023157"/>
    </source>
</evidence>
<keyword evidence="7" id="KW-0472">Membrane</keyword>
<organism evidence="15 16">
    <name type="scientific">Parambassis ranga</name>
    <name type="common">Indian glassy fish</name>
    <dbReference type="NCBI Taxonomy" id="210632"/>
    <lineage>
        <taxon>Eukaryota</taxon>
        <taxon>Metazoa</taxon>
        <taxon>Chordata</taxon>
        <taxon>Craniata</taxon>
        <taxon>Vertebrata</taxon>
        <taxon>Euteleostomi</taxon>
        <taxon>Actinopterygii</taxon>
        <taxon>Neopterygii</taxon>
        <taxon>Teleostei</taxon>
        <taxon>Neoteleostei</taxon>
        <taxon>Acanthomorphata</taxon>
        <taxon>Ovalentaria</taxon>
        <taxon>Ambassidae</taxon>
        <taxon>Parambassis</taxon>
    </lineage>
</organism>
<dbReference type="Pfam" id="PF00431">
    <property type="entry name" value="CUB"/>
    <property type="match status" value="1"/>
</dbReference>
<dbReference type="AlphaFoldDB" id="A0A6P7I0Q1"/>
<dbReference type="SMART" id="SM00192">
    <property type="entry name" value="LDLa"/>
    <property type="match status" value="5"/>
</dbReference>
<dbReference type="PROSITE" id="PS01209">
    <property type="entry name" value="LDLRA_1"/>
    <property type="match status" value="3"/>
</dbReference>
<name>A0A6P7I0Q1_9TELE</name>
<dbReference type="InParanoid" id="A0A6P7I0Q1"/>
<comment type="subcellular location">
    <subcellularLocation>
        <location evidence="10">Membrane</location>
        <location evidence="10">Coated pit</location>
    </subcellularLocation>
    <subcellularLocation>
        <location evidence="1">Membrane</location>
        <topology evidence="1">Single-pass membrane protein</topology>
    </subcellularLocation>
</comment>